<gene>
    <name evidence="2" type="ORF">Ocin01_01811</name>
</gene>
<accession>A0A1D2NHZ1</accession>
<protein>
    <submittedName>
        <fullName evidence="2">Uncharacterized protein</fullName>
    </submittedName>
</protein>
<feature type="compositionally biased region" description="Low complexity" evidence="1">
    <location>
        <begin position="260"/>
        <end position="270"/>
    </location>
</feature>
<name>A0A1D2NHZ1_ORCCI</name>
<reference evidence="2 3" key="1">
    <citation type="journal article" date="2016" name="Genome Biol. Evol.">
        <title>Gene Family Evolution Reflects Adaptation to Soil Environmental Stressors in the Genome of the Collembolan Orchesella cincta.</title>
        <authorList>
            <person name="Faddeeva-Vakhrusheva A."/>
            <person name="Derks M.F."/>
            <person name="Anvar S.Y."/>
            <person name="Agamennone V."/>
            <person name="Suring W."/>
            <person name="Smit S."/>
            <person name="van Straalen N.M."/>
            <person name="Roelofs D."/>
        </authorList>
    </citation>
    <scope>NUCLEOTIDE SEQUENCE [LARGE SCALE GENOMIC DNA]</scope>
    <source>
        <tissue evidence="2">Mixed pool</tissue>
    </source>
</reference>
<feature type="compositionally biased region" description="Basic and acidic residues" evidence="1">
    <location>
        <begin position="246"/>
        <end position="258"/>
    </location>
</feature>
<feature type="compositionally biased region" description="Basic and acidic residues" evidence="1">
    <location>
        <begin position="286"/>
        <end position="297"/>
    </location>
</feature>
<evidence type="ECO:0000313" key="2">
    <source>
        <dbReference type="EMBL" id="ODN04822.1"/>
    </source>
</evidence>
<proteinExistence type="predicted"/>
<dbReference type="EMBL" id="LJIJ01000035">
    <property type="protein sequence ID" value="ODN04822.1"/>
    <property type="molecule type" value="Genomic_DNA"/>
</dbReference>
<comment type="caution">
    <text evidence="2">The sequence shown here is derived from an EMBL/GenBank/DDBJ whole genome shotgun (WGS) entry which is preliminary data.</text>
</comment>
<organism evidence="2 3">
    <name type="scientific">Orchesella cincta</name>
    <name type="common">Springtail</name>
    <name type="synonym">Podura cincta</name>
    <dbReference type="NCBI Taxonomy" id="48709"/>
    <lineage>
        <taxon>Eukaryota</taxon>
        <taxon>Metazoa</taxon>
        <taxon>Ecdysozoa</taxon>
        <taxon>Arthropoda</taxon>
        <taxon>Hexapoda</taxon>
        <taxon>Collembola</taxon>
        <taxon>Entomobryomorpha</taxon>
        <taxon>Entomobryoidea</taxon>
        <taxon>Orchesellidae</taxon>
        <taxon>Orchesellinae</taxon>
        <taxon>Orchesella</taxon>
    </lineage>
</organism>
<keyword evidence="3" id="KW-1185">Reference proteome</keyword>
<dbReference type="AlphaFoldDB" id="A0A1D2NHZ1"/>
<sequence length="526" mass="58599">MFVTLTGKMSRPVTRGSHAKEVNEWEEAKTKLEFTFASRKTLQENGFPGTKRVLSTKRKGVAEGFLALVAAEPTLYGEVGSDKWIQGLLTHLNEPTVLSWDDVTEWLKTERHNEFFRKELCKSSKSSVKRVPVKRISSDEEAVRKDKVPRMKHAILKLTRHDPNSNAQNSSFLIRTVSSIEESDDEHLRDIDTPEFNQTFLEYVRSLDSDYDSDATTDPGDETVFGGMELRDKNNAQNDEEDEDNNETHAVNDAHDVEPPEIIEIPTTPENPSAPEADSMEVNDNDGSKEEPDSSKWTKAKDYYKEYEELLDVENSLDGNKEELLDNDKNNNAVLECQNSNDSINSVPSLPKSPIQLPTESVEVSSQNSNDGVDDTATATITSNETVESVSGSTTKNPETEAVATCSKQSTAPDPTVAYKNCLAKAWAWITNKDTPPPENSGTHESTLCSTCVEYRERIKVIEHVIVLLDAHMVLLYGPDSNLDYGRLNNKCSELYDELNELGKGFQNNFVACDCGSPNNDSIGVD</sequence>
<evidence type="ECO:0000313" key="3">
    <source>
        <dbReference type="Proteomes" id="UP000094527"/>
    </source>
</evidence>
<feature type="compositionally biased region" description="Acidic residues" evidence="1">
    <location>
        <begin position="210"/>
        <end position="221"/>
    </location>
</feature>
<evidence type="ECO:0000256" key="1">
    <source>
        <dbReference type="SAM" id="MobiDB-lite"/>
    </source>
</evidence>
<dbReference type="Proteomes" id="UP000094527">
    <property type="component" value="Unassembled WGS sequence"/>
</dbReference>
<feature type="region of interest" description="Disordered" evidence="1">
    <location>
        <begin position="210"/>
        <end position="297"/>
    </location>
</feature>